<dbReference type="Pfam" id="PF02321">
    <property type="entry name" value="OEP"/>
    <property type="match status" value="2"/>
</dbReference>
<keyword evidence="3" id="KW-0813">Transport</keyword>
<organism evidence="9 10">
    <name type="scientific">Donghicola eburneus</name>
    <dbReference type="NCBI Taxonomy" id="393278"/>
    <lineage>
        <taxon>Bacteria</taxon>
        <taxon>Pseudomonadati</taxon>
        <taxon>Pseudomonadota</taxon>
        <taxon>Alphaproteobacteria</taxon>
        <taxon>Rhodobacterales</taxon>
        <taxon>Roseobacteraceae</taxon>
        <taxon>Donghicola</taxon>
    </lineage>
</organism>
<reference evidence="10" key="1">
    <citation type="submission" date="2016-09" db="EMBL/GenBank/DDBJ databases">
        <authorList>
            <person name="Wibberg D."/>
        </authorList>
    </citation>
    <scope>NUCLEOTIDE SEQUENCE [LARGE SCALE GENOMIC DNA]</scope>
</reference>
<evidence type="ECO:0000256" key="2">
    <source>
        <dbReference type="ARBA" id="ARBA00007613"/>
    </source>
</evidence>
<dbReference type="NCBIfam" id="TIGR01844">
    <property type="entry name" value="type_I_sec_TolC"/>
    <property type="match status" value="1"/>
</dbReference>
<dbReference type="GO" id="GO:0015288">
    <property type="term" value="F:porin activity"/>
    <property type="evidence" value="ECO:0007669"/>
    <property type="project" value="TreeGrafter"/>
</dbReference>
<dbReference type="PANTHER" id="PTHR30026">
    <property type="entry name" value="OUTER MEMBRANE PROTEIN TOLC"/>
    <property type="match status" value="1"/>
</dbReference>
<gene>
    <name evidence="9" type="ORF">KARMA_1641</name>
</gene>
<dbReference type="InterPro" id="IPR010130">
    <property type="entry name" value="T1SS_OMP_TolC"/>
</dbReference>
<comment type="similarity">
    <text evidence="2">Belongs to the outer membrane factor (OMF) (TC 1.B.17) family.</text>
</comment>
<evidence type="ECO:0000256" key="7">
    <source>
        <dbReference type="ARBA" id="ARBA00023237"/>
    </source>
</evidence>
<evidence type="ECO:0000256" key="5">
    <source>
        <dbReference type="ARBA" id="ARBA00022692"/>
    </source>
</evidence>
<evidence type="ECO:0000256" key="4">
    <source>
        <dbReference type="ARBA" id="ARBA00022452"/>
    </source>
</evidence>
<comment type="subcellular location">
    <subcellularLocation>
        <location evidence="1">Cell outer membrane</location>
    </subcellularLocation>
</comment>
<dbReference type="Proteomes" id="UP000184085">
    <property type="component" value="Unassembled WGS sequence"/>
</dbReference>
<keyword evidence="5" id="KW-0812">Transmembrane</keyword>
<evidence type="ECO:0000313" key="10">
    <source>
        <dbReference type="Proteomes" id="UP000184085"/>
    </source>
</evidence>
<feature type="chain" id="PRO_5009906600" evidence="8">
    <location>
        <begin position="28"/>
        <end position="479"/>
    </location>
</feature>
<dbReference type="EMBL" id="FMJB01000046">
    <property type="protein sequence ID" value="SCM67442.1"/>
    <property type="molecule type" value="Genomic_DNA"/>
</dbReference>
<dbReference type="PANTHER" id="PTHR30026:SF22">
    <property type="entry name" value="OUTER MEMBRANE EFFLUX PROTEIN"/>
    <property type="match status" value="1"/>
</dbReference>
<dbReference type="InterPro" id="IPR003423">
    <property type="entry name" value="OMP_efflux"/>
</dbReference>
<feature type="signal peptide" evidence="8">
    <location>
        <begin position="1"/>
        <end position="27"/>
    </location>
</feature>
<sequence length="479" mass="50385">MADFKKYLRGGVAALALSVAAALPASADTLGDALVKAYKNSGLLEQNRALLRAADEDVAGAVAELRPILGYSAGITSSRDFTVTGTSTNRIETGVDETTLGTLGLTASLLLYDGGASRMGIDVAKEAVLATRQTLRAAEQTVLLNAVAAYMNVLASGQIVTLQQNNLRVLSEQLRAARERFDVGEITRTDVALSEAARASSNSDLVAAQGDLADSRAGYITAVGEGAGSVSTPGAFPVAVDTVEEALRIAMRSHPTLLAAQHAVTQVELGVKIAQAARKPEVTLGAELGHTRFLAEDTDRSEGNYTNSASVGLNVTGPIYYGGAISSAVRQAMARRDSARAELLQTKLSVEEAVRVAYSALTQARAARDAAEESIRANTVAYRGVREEASLGARTTLDVLDAEQDLLDARASSITAAANEYIAAYSLLSAMGLLNVEYLKLNVPTYDPEAYYNTVKNAPAMINTRGEKLDDVLRAIGKK</sequence>
<evidence type="ECO:0000256" key="8">
    <source>
        <dbReference type="SAM" id="SignalP"/>
    </source>
</evidence>
<evidence type="ECO:0000256" key="3">
    <source>
        <dbReference type="ARBA" id="ARBA00022448"/>
    </source>
</evidence>
<dbReference type="GO" id="GO:0009279">
    <property type="term" value="C:cell outer membrane"/>
    <property type="evidence" value="ECO:0007669"/>
    <property type="project" value="UniProtKB-SubCell"/>
</dbReference>
<dbReference type="GO" id="GO:1990281">
    <property type="term" value="C:efflux pump complex"/>
    <property type="evidence" value="ECO:0007669"/>
    <property type="project" value="TreeGrafter"/>
</dbReference>
<protein>
    <submittedName>
        <fullName evidence="9">Putative type I secretion outer membrane protein, TolC family</fullName>
    </submittedName>
</protein>
<accession>A0A1M4MXY6</accession>
<dbReference type="GO" id="GO:0015562">
    <property type="term" value="F:efflux transmembrane transporter activity"/>
    <property type="evidence" value="ECO:0007669"/>
    <property type="project" value="InterPro"/>
</dbReference>
<evidence type="ECO:0000313" key="9">
    <source>
        <dbReference type="EMBL" id="SCM67442.1"/>
    </source>
</evidence>
<dbReference type="RefSeq" id="WP_072706073.1">
    <property type="nucleotide sequence ID" value="NZ_FMJB01000046.1"/>
</dbReference>
<keyword evidence="10" id="KW-1185">Reference proteome</keyword>
<keyword evidence="7" id="KW-0998">Cell outer membrane</keyword>
<keyword evidence="6" id="KW-0472">Membrane</keyword>
<evidence type="ECO:0000256" key="6">
    <source>
        <dbReference type="ARBA" id="ARBA00023136"/>
    </source>
</evidence>
<keyword evidence="8" id="KW-0732">Signal</keyword>
<proteinExistence type="inferred from homology"/>
<dbReference type="SUPFAM" id="SSF56954">
    <property type="entry name" value="Outer membrane efflux proteins (OEP)"/>
    <property type="match status" value="1"/>
</dbReference>
<dbReference type="InterPro" id="IPR051906">
    <property type="entry name" value="TolC-like"/>
</dbReference>
<dbReference type="AlphaFoldDB" id="A0A1M4MXY6"/>
<keyword evidence="4" id="KW-1134">Transmembrane beta strand</keyword>
<dbReference type="Gene3D" id="1.20.1600.10">
    <property type="entry name" value="Outer membrane efflux proteins (OEP)"/>
    <property type="match status" value="1"/>
</dbReference>
<name>A0A1M4MXY6_9RHOB</name>
<evidence type="ECO:0000256" key="1">
    <source>
        <dbReference type="ARBA" id="ARBA00004442"/>
    </source>
</evidence>